<dbReference type="EMBL" id="AHOR02000076">
    <property type="protein sequence ID" value="EMF79669.1"/>
    <property type="molecule type" value="Genomic_DNA"/>
</dbReference>
<name>M3G163_9LEPT</name>
<dbReference type="AlphaFoldDB" id="M3G163"/>
<gene>
    <name evidence="1" type="ORF">LEP1GSC188_1450</name>
</gene>
<protein>
    <submittedName>
        <fullName evidence="1">Uncharacterized protein</fullName>
    </submittedName>
</protein>
<evidence type="ECO:0000313" key="2">
    <source>
        <dbReference type="Proteomes" id="UP000011770"/>
    </source>
</evidence>
<organism evidence="1 2">
    <name type="scientific">Leptospira weilii serovar Topaz str. LT2116</name>
    <dbReference type="NCBI Taxonomy" id="1088540"/>
    <lineage>
        <taxon>Bacteria</taxon>
        <taxon>Pseudomonadati</taxon>
        <taxon>Spirochaetota</taxon>
        <taxon>Spirochaetia</taxon>
        <taxon>Leptospirales</taxon>
        <taxon>Leptospiraceae</taxon>
        <taxon>Leptospira</taxon>
    </lineage>
</organism>
<dbReference type="Proteomes" id="UP000011770">
    <property type="component" value="Unassembled WGS sequence"/>
</dbReference>
<proteinExistence type="predicted"/>
<accession>M3G163</accession>
<evidence type="ECO:0000313" key="1">
    <source>
        <dbReference type="EMBL" id="EMF79669.1"/>
    </source>
</evidence>
<sequence>MVIINDFLNRCSCLQMWFQGFFIHLLSNLLNIHFTQETEQKLKIKEIKLRVVK</sequence>
<comment type="caution">
    <text evidence="1">The sequence shown here is derived from an EMBL/GenBank/DDBJ whole genome shotgun (WGS) entry which is preliminary data.</text>
</comment>
<reference evidence="1 2" key="1">
    <citation type="submission" date="2013-01" db="EMBL/GenBank/DDBJ databases">
        <authorList>
            <person name="Harkins D.M."/>
            <person name="Durkin A.S."/>
            <person name="Brinkac L.M."/>
            <person name="Haft D.H."/>
            <person name="Selengut J.D."/>
            <person name="Sanka R."/>
            <person name="DePew J."/>
            <person name="Purushe J."/>
            <person name="Tulsiani S.M."/>
            <person name="Graham G.C."/>
            <person name="Burns M.-A."/>
            <person name="Dohnt M.F."/>
            <person name="Smythe L.D."/>
            <person name="McKay D.B."/>
            <person name="Craig S.B."/>
            <person name="Vinetz J.M."/>
            <person name="Sutton G.G."/>
            <person name="Nierman W.C."/>
            <person name="Fouts D.E."/>
        </authorList>
    </citation>
    <scope>NUCLEOTIDE SEQUENCE [LARGE SCALE GENOMIC DNA]</scope>
    <source>
        <strain evidence="1 2">LT2116</strain>
    </source>
</reference>